<comment type="caution">
    <text evidence="2">The sequence shown here is derived from an EMBL/GenBank/DDBJ whole genome shotgun (WGS) entry which is preliminary data.</text>
</comment>
<gene>
    <name evidence="2" type="ORF">C4D60_Mb02t20660</name>
</gene>
<evidence type="ECO:0000313" key="2">
    <source>
        <dbReference type="EMBL" id="THU45692.1"/>
    </source>
</evidence>
<dbReference type="AlphaFoldDB" id="A0A4S8IEI6"/>
<accession>A0A4S8IEI6</accession>
<feature type="region of interest" description="Disordered" evidence="1">
    <location>
        <begin position="1"/>
        <end position="27"/>
    </location>
</feature>
<dbReference type="Proteomes" id="UP000317650">
    <property type="component" value="Chromosome 2"/>
</dbReference>
<proteinExistence type="predicted"/>
<sequence length="147" mass="16312">MGEIDRGCKKRSAEERAEGFGDVSSDEGEHLVTTTSFASVPVKLVRVGLVKPGTPQYSLKSENPQYYHNHPQTPFPPSLLRYLLLRSSSVDRDTESRRGGLLLETRGSLCCYRLACSNRDVFSQAQPTAASAQSRYSFVLLEGGRRE</sequence>
<evidence type="ECO:0000256" key="1">
    <source>
        <dbReference type="SAM" id="MobiDB-lite"/>
    </source>
</evidence>
<protein>
    <submittedName>
        <fullName evidence="2">Uncharacterized protein</fullName>
    </submittedName>
</protein>
<reference evidence="2 3" key="1">
    <citation type="journal article" date="2019" name="Nat. Plants">
        <title>Genome sequencing of Musa balbisiana reveals subgenome evolution and function divergence in polyploid bananas.</title>
        <authorList>
            <person name="Yao X."/>
        </authorList>
    </citation>
    <scope>NUCLEOTIDE SEQUENCE [LARGE SCALE GENOMIC DNA]</scope>
    <source>
        <strain evidence="3">cv. DH-PKW</strain>
        <tissue evidence="2">Leaves</tissue>
    </source>
</reference>
<name>A0A4S8IEI6_MUSBA</name>
<dbReference type="EMBL" id="PYDT01000011">
    <property type="protein sequence ID" value="THU45692.1"/>
    <property type="molecule type" value="Genomic_DNA"/>
</dbReference>
<evidence type="ECO:0000313" key="3">
    <source>
        <dbReference type="Proteomes" id="UP000317650"/>
    </source>
</evidence>
<organism evidence="2 3">
    <name type="scientific">Musa balbisiana</name>
    <name type="common">Banana</name>
    <dbReference type="NCBI Taxonomy" id="52838"/>
    <lineage>
        <taxon>Eukaryota</taxon>
        <taxon>Viridiplantae</taxon>
        <taxon>Streptophyta</taxon>
        <taxon>Embryophyta</taxon>
        <taxon>Tracheophyta</taxon>
        <taxon>Spermatophyta</taxon>
        <taxon>Magnoliopsida</taxon>
        <taxon>Liliopsida</taxon>
        <taxon>Zingiberales</taxon>
        <taxon>Musaceae</taxon>
        <taxon>Musa</taxon>
    </lineage>
</organism>
<feature type="compositionally biased region" description="Basic and acidic residues" evidence="1">
    <location>
        <begin position="1"/>
        <end position="19"/>
    </location>
</feature>
<keyword evidence="3" id="KW-1185">Reference proteome</keyword>